<dbReference type="AlphaFoldDB" id="A0AAE0VSP3"/>
<protein>
    <submittedName>
        <fullName evidence="1">Uncharacterized protein</fullName>
    </submittedName>
</protein>
<keyword evidence="2" id="KW-1185">Reference proteome</keyword>
<organism evidence="1 2">
    <name type="scientific">Potamilus streckersoni</name>
    <dbReference type="NCBI Taxonomy" id="2493646"/>
    <lineage>
        <taxon>Eukaryota</taxon>
        <taxon>Metazoa</taxon>
        <taxon>Spiralia</taxon>
        <taxon>Lophotrochozoa</taxon>
        <taxon>Mollusca</taxon>
        <taxon>Bivalvia</taxon>
        <taxon>Autobranchia</taxon>
        <taxon>Heteroconchia</taxon>
        <taxon>Palaeoheterodonta</taxon>
        <taxon>Unionida</taxon>
        <taxon>Unionoidea</taxon>
        <taxon>Unionidae</taxon>
        <taxon>Ambleminae</taxon>
        <taxon>Lampsilini</taxon>
        <taxon>Potamilus</taxon>
    </lineage>
</organism>
<sequence>MDDHENGSWMLIKIFILEREYKEYLLQGTECLALSSLVDMEFLILLISFDVQDTDFVGKRTGSYALTLCPLSFS</sequence>
<proteinExistence type="predicted"/>
<dbReference type="Proteomes" id="UP001195483">
    <property type="component" value="Unassembled WGS sequence"/>
</dbReference>
<reference evidence="1" key="1">
    <citation type="journal article" date="2021" name="Genome Biol. Evol.">
        <title>A High-Quality Reference Genome for a Parasitic Bivalve with Doubly Uniparental Inheritance (Bivalvia: Unionida).</title>
        <authorList>
            <person name="Smith C.H."/>
        </authorList>
    </citation>
    <scope>NUCLEOTIDE SEQUENCE</scope>
    <source>
        <strain evidence="1">CHS0354</strain>
    </source>
</reference>
<reference evidence="1" key="2">
    <citation type="journal article" date="2021" name="Genome Biol. Evol.">
        <title>Developing a high-quality reference genome for a parasitic bivalve with doubly uniparental inheritance (Bivalvia: Unionida).</title>
        <authorList>
            <person name="Smith C.H."/>
        </authorList>
    </citation>
    <scope>NUCLEOTIDE SEQUENCE</scope>
    <source>
        <strain evidence="1">CHS0354</strain>
        <tissue evidence="1">Mantle</tissue>
    </source>
</reference>
<accession>A0AAE0VSP3</accession>
<evidence type="ECO:0000313" key="1">
    <source>
        <dbReference type="EMBL" id="KAK3587595.1"/>
    </source>
</evidence>
<evidence type="ECO:0000313" key="2">
    <source>
        <dbReference type="Proteomes" id="UP001195483"/>
    </source>
</evidence>
<comment type="caution">
    <text evidence="1">The sequence shown here is derived from an EMBL/GenBank/DDBJ whole genome shotgun (WGS) entry which is preliminary data.</text>
</comment>
<gene>
    <name evidence="1" type="ORF">CHS0354_032796</name>
</gene>
<name>A0AAE0VSP3_9BIVA</name>
<dbReference type="EMBL" id="JAEAOA010001935">
    <property type="protein sequence ID" value="KAK3587595.1"/>
    <property type="molecule type" value="Genomic_DNA"/>
</dbReference>
<reference evidence="1" key="3">
    <citation type="submission" date="2023-05" db="EMBL/GenBank/DDBJ databases">
        <authorList>
            <person name="Smith C.H."/>
        </authorList>
    </citation>
    <scope>NUCLEOTIDE SEQUENCE</scope>
    <source>
        <strain evidence="1">CHS0354</strain>
        <tissue evidence="1">Mantle</tissue>
    </source>
</reference>